<dbReference type="EMBL" id="KZ820251">
    <property type="protein sequence ID" value="PWN48199.1"/>
    <property type="molecule type" value="Genomic_DNA"/>
</dbReference>
<gene>
    <name evidence="1" type="ORF">IE53DRAFT_208231</name>
</gene>
<organism evidence="1 2">
    <name type="scientific">Violaceomyces palustris</name>
    <dbReference type="NCBI Taxonomy" id="1673888"/>
    <lineage>
        <taxon>Eukaryota</taxon>
        <taxon>Fungi</taxon>
        <taxon>Dikarya</taxon>
        <taxon>Basidiomycota</taxon>
        <taxon>Ustilaginomycotina</taxon>
        <taxon>Ustilaginomycetes</taxon>
        <taxon>Violaceomycetales</taxon>
        <taxon>Violaceomycetaceae</taxon>
        <taxon>Violaceomyces</taxon>
    </lineage>
</organism>
<evidence type="ECO:0000313" key="2">
    <source>
        <dbReference type="Proteomes" id="UP000245626"/>
    </source>
</evidence>
<keyword evidence="2" id="KW-1185">Reference proteome</keyword>
<reference evidence="1 2" key="1">
    <citation type="journal article" date="2018" name="Mol. Biol. Evol.">
        <title>Broad Genomic Sampling Reveals a Smut Pathogenic Ancestry of the Fungal Clade Ustilaginomycotina.</title>
        <authorList>
            <person name="Kijpornyongpan T."/>
            <person name="Mondo S.J."/>
            <person name="Barry K."/>
            <person name="Sandor L."/>
            <person name="Lee J."/>
            <person name="Lipzen A."/>
            <person name="Pangilinan J."/>
            <person name="LaButti K."/>
            <person name="Hainaut M."/>
            <person name="Henrissat B."/>
            <person name="Grigoriev I.V."/>
            <person name="Spatafora J.W."/>
            <person name="Aime M.C."/>
        </authorList>
    </citation>
    <scope>NUCLEOTIDE SEQUENCE [LARGE SCALE GENOMIC DNA]</scope>
    <source>
        <strain evidence="1 2">SA 807</strain>
    </source>
</reference>
<protein>
    <submittedName>
        <fullName evidence="1">Uncharacterized protein</fullName>
    </submittedName>
</protein>
<accession>A0ACD0NQX0</accession>
<sequence>MERPSFFWGWLSVGGFVSPSSPSLVSVFFFCVKEEGGGEGARCPSRSQSFTMVSNRRVGVAHKASFLLFPSSSSSSSPSFFRNDTNPSEDVRRALLDCLGLRMGVGFDPKVAAAHNPPLHMVKITSRITSKGPPGGWGGGRWFG</sequence>
<dbReference type="Proteomes" id="UP000245626">
    <property type="component" value="Unassembled WGS sequence"/>
</dbReference>
<evidence type="ECO:0000313" key="1">
    <source>
        <dbReference type="EMBL" id="PWN48199.1"/>
    </source>
</evidence>
<name>A0ACD0NQX0_9BASI</name>
<proteinExistence type="predicted"/>